<dbReference type="PANTHER" id="PTHR14186">
    <property type="entry name" value="INSULIN-LIKE GROWTH FACTOR BINDING PROTEIN-RELATED"/>
    <property type="match status" value="1"/>
</dbReference>
<keyword evidence="3" id="KW-0732">Signal</keyword>
<organism evidence="6 7">
    <name type="scientific">Paramuricea clavata</name>
    <name type="common">Red gorgonian</name>
    <name type="synonym">Violescent sea-whip</name>
    <dbReference type="NCBI Taxonomy" id="317549"/>
    <lineage>
        <taxon>Eukaryota</taxon>
        <taxon>Metazoa</taxon>
        <taxon>Cnidaria</taxon>
        <taxon>Anthozoa</taxon>
        <taxon>Octocorallia</taxon>
        <taxon>Malacalcyonacea</taxon>
        <taxon>Plexauridae</taxon>
        <taxon>Paramuricea</taxon>
    </lineage>
</organism>
<dbReference type="OrthoDB" id="6368040at2759"/>
<keyword evidence="7" id="KW-1185">Reference proteome</keyword>
<comment type="caution">
    <text evidence="6">The sequence shown here is derived from an EMBL/GenBank/DDBJ whole genome shotgun (WGS) entry which is preliminary data.</text>
</comment>
<keyword evidence="2" id="KW-0964">Secreted</keyword>
<dbReference type="Gene3D" id="4.10.40.20">
    <property type="match status" value="1"/>
</dbReference>
<dbReference type="GO" id="GO:0001558">
    <property type="term" value="P:regulation of cell growth"/>
    <property type="evidence" value="ECO:0007669"/>
    <property type="project" value="InterPro"/>
</dbReference>
<dbReference type="GO" id="GO:0009966">
    <property type="term" value="P:regulation of signal transduction"/>
    <property type="evidence" value="ECO:0007669"/>
    <property type="project" value="TreeGrafter"/>
</dbReference>
<evidence type="ECO:0000256" key="1">
    <source>
        <dbReference type="ARBA" id="ARBA00004613"/>
    </source>
</evidence>
<evidence type="ECO:0000256" key="4">
    <source>
        <dbReference type="ARBA" id="ARBA00023157"/>
    </source>
</evidence>
<gene>
    <name evidence="6" type="ORF">PACLA_8A085213</name>
</gene>
<dbReference type="EMBL" id="CACRXK020000529">
    <property type="protein sequence ID" value="CAB3982665.1"/>
    <property type="molecule type" value="Genomic_DNA"/>
</dbReference>
<reference evidence="6" key="1">
    <citation type="submission" date="2020-04" db="EMBL/GenBank/DDBJ databases">
        <authorList>
            <person name="Alioto T."/>
            <person name="Alioto T."/>
            <person name="Gomez Garrido J."/>
        </authorList>
    </citation>
    <scope>NUCLEOTIDE SEQUENCE</scope>
    <source>
        <strain evidence="6">A484AB</strain>
    </source>
</reference>
<evidence type="ECO:0000313" key="6">
    <source>
        <dbReference type="EMBL" id="CAB3982665.1"/>
    </source>
</evidence>
<evidence type="ECO:0000313" key="7">
    <source>
        <dbReference type="Proteomes" id="UP001152795"/>
    </source>
</evidence>
<keyword evidence="4" id="KW-1015">Disulfide bond</keyword>
<dbReference type="GO" id="GO:0005576">
    <property type="term" value="C:extracellular region"/>
    <property type="evidence" value="ECO:0007669"/>
    <property type="project" value="UniProtKB-SubCell"/>
</dbReference>
<comment type="subcellular location">
    <subcellularLocation>
        <location evidence="1">Secreted</location>
    </subcellularLocation>
</comment>
<dbReference type="PANTHER" id="PTHR14186:SF20">
    <property type="entry name" value="CYSTEINE-RICH MOTOR NEURON 1 PROTEIN-LIKE"/>
    <property type="match status" value="1"/>
</dbReference>
<dbReference type="Proteomes" id="UP001152795">
    <property type="component" value="Unassembled WGS sequence"/>
</dbReference>
<dbReference type="AlphaFoldDB" id="A0A6S7FSQ5"/>
<evidence type="ECO:0000259" key="5">
    <source>
        <dbReference type="PROSITE" id="PS51323"/>
    </source>
</evidence>
<evidence type="ECO:0000256" key="2">
    <source>
        <dbReference type="ARBA" id="ARBA00022525"/>
    </source>
</evidence>
<evidence type="ECO:0000256" key="3">
    <source>
        <dbReference type="ARBA" id="ARBA00022729"/>
    </source>
</evidence>
<proteinExistence type="predicted"/>
<dbReference type="InterPro" id="IPR011390">
    <property type="entry name" value="IGFBP_rP_mac25"/>
</dbReference>
<sequence>MKSILLIALAVSVILSVTQALSCLRCDSPQIKCTSLYKLNCKGGLKSGVCGCCPVCAKIKGEKCGGPWNIHGECDCGLRCYKSPKVIIKLGQFNAHGLCIPSKRYRI</sequence>
<accession>A0A6S7FSQ5</accession>
<name>A0A6S7FSQ5_PARCT</name>
<protein>
    <submittedName>
        <fullName evidence="6">Cysteine-rich motor neuron 1 -like</fullName>
    </submittedName>
</protein>
<feature type="domain" description="IGFBP N-terminal" evidence="5">
    <location>
        <begin position="19"/>
        <end position="102"/>
    </location>
</feature>
<dbReference type="SMART" id="SM00121">
    <property type="entry name" value="IB"/>
    <property type="match status" value="1"/>
</dbReference>
<dbReference type="GO" id="GO:0005520">
    <property type="term" value="F:insulin-like growth factor binding"/>
    <property type="evidence" value="ECO:0007669"/>
    <property type="project" value="InterPro"/>
</dbReference>
<dbReference type="InterPro" id="IPR000867">
    <property type="entry name" value="IGFBP-like"/>
</dbReference>
<dbReference type="InterPro" id="IPR009030">
    <property type="entry name" value="Growth_fac_rcpt_cys_sf"/>
</dbReference>
<dbReference type="SUPFAM" id="SSF57184">
    <property type="entry name" value="Growth factor receptor domain"/>
    <property type="match status" value="1"/>
</dbReference>
<dbReference type="PROSITE" id="PS51323">
    <property type="entry name" value="IGFBP_N_2"/>
    <property type="match status" value="1"/>
</dbReference>